<dbReference type="Proteomes" id="UP000295293">
    <property type="component" value="Unassembled WGS sequence"/>
</dbReference>
<reference evidence="1 2" key="1">
    <citation type="submission" date="2019-03" db="EMBL/GenBank/DDBJ databases">
        <title>Genomic Encyclopedia of Type Strains, Phase IV (KMG-IV): sequencing the most valuable type-strain genomes for metagenomic binning, comparative biology and taxonomic classification.</title>
        <authorList>
            <person name="Goeker M."/>
        </authorList>
    </citation>
    <scope>NUCLEOTIDE SEQUENCE [LARGE SCALE GENOMIC DNA]</scope>
    <source>
        <strain evidence="1 2">DSM 21667</strain>
    </source>
</reference>
<dbReference type="OrthoDB" id="9815328at2"/>
<evidence type="ECO:0000313" key="1">
    <source>
        <dbReference type="EMBL" id="TDR47780.1"/>
    </source>
</evidence>
<keyword evidence="2" id="KW-1185">Reference proteome</keyword>
<gene>
    <name evidence="1" type="ORF">DFR29_102442</name>
</gene>
<accession>A0A4R6Z7J0</accession>
<proteinExistence type="predicted"/>
<dbReference type="EMBL" id="SNZH01000002">
    <property type="protein sequence ID" value="TDR47780.1"/>
    <property type="molecule type" value="Genomic_DNA"/>
</dbReference>
<organism evidence="1 2">
    <name type="scientific">Tahibacter aquaticus</name>
    <dbReference type="NCBI Taxonomy" id="520092"/>
    <lineage>
        <taxon>Bacteria</taxon>
        <taxon>Pseudomonadati</taxon>
        <taxon>Pseudomonadota</taxon>
        <taxon>Gammaproteobacteria</taxon>
        <taxon>Lysobacterales</taxon>
        <taxon>Rhodanobacteraceae</taxon>
        <taxon>Tahibacter</taxon>
    </lineage>
</organism>
<dbReference type="RefSeq" id="WP_133817489.1">
    <property type="nucleotide sequence ID" value="NZ_SNZH01000002.1"/>
</dbReference>
<sequence length="133" mass="14968">MLRNKFLLLLLLPLLLLLAGWRETPLVNPDPIAIPAKTSSAEVGKIVKRALVERKWIVSEDKPGSVKATLLVRDHKARIAIDWNAKDIRISYIDSENLNYTEKKGQKLIHANYISWINNLVVDISGALTMRGS</sequence>
<name>A0A4R6Z7J0_9GAMM</name>
<evidence type="ECO:0000313" key="2">
    <source>
        <dbReference type="Proteomes" id="UP000295293"/>
    </source>
</evidence>
<dbReference type="AlphaFoldDB" id="A0A4R6Z7J0"/>
<evidence type="ECO:0008006" key="3">
    <source>
        <dbReference type="Google" id="ProtNLM"/>
    </source>
</evidence>
<protein>
    <recommendedName>
        <fullName evidence="3">Lipoprotein</fullName>
    </recommendedName>
</protein>
<comment type="caution">
    <text evidence="1">The sequence shown here is derived from an EMBL/GenBank/DDBJ whole genome shotgun (WGS) entry which is preliminary data.</text>
</comment>